<proteinExistence type="inferred from homology"/>
<accession>A0ABX1WH17</accession>
<feature type="transmembrane region" description="Helical" evidence="7">
    <location>
        <begin position="467"/>
        <end position="486"/>
    </location>
</feature>
<feature type="transmembrane region" description="Helical" evidence="7">
    <location>
        <begin position="298"/>
        <end position="319"/>
    </location>
</feature>
<dbReference type="RefSeq" id="WP_171364617.1">
    <property type="nucleotide sequence ID" value="NZ_WVQY01000012.1"/>
</dbReference>
<dbReference type="PANTHER" id="PTHR30250">
    <property type="entry name" value="PST FAMILY PREDICTED COLANIC ACID TRANSPORTER"/>
    <property type="match status" value="1"/>
</dbReference>
<feature type="transmembrane region" description="Helical" evidence="7">
    <location>
        <begin position="427"/>
        <end position="447"/>
    </location>
</feature>
<feature type="transmembrane region" description="Helical" evidence="7">
    <location>
        <begin position="363"/>
        <end position="380"/>
    </location>
</feature>
<reference evidence="8 9" key="1">
    <citation type="submission" date="2019-12" db="EMBL/GenBank/DDBJ databases">
        <title>Ruegeria JWLKs population differentiation of coral mucus and skeleton niches.</title>
        <authorList>
            <person name="Luo D."/>
        </authorList>
    </citation>
    <scope>NUCLEOTIDE SEQUENCE [LARGE SCALE GENOMIC DNA]</scope>
    <source>
        <strain evidence="8 9">HKCCD6238</strain>
    </source>
</reference>
<name>A0ABX1WH17_9RHOB</name>
<dbReference type="PANTHER" id="PTHR30250:SF10">
    <property type="entry name" value="LIPOPOLYSACCHARIDE BIOSYNTHESIS PROTEIN WZXC"/>
    <property type="match status" value="1"/>
</dbReference>
<protein>
    <submittedName>
        <fullName evidence="8">Oligosaccharide flippase family protein</fullName>
    </submittedName>
</protein>
<comment type="subcellular location">
    <subcellularLocation>
        <location evidence="1">Cell membrane</location>
        <topology evidence="1">Multi-pass membrane protein</topology>
    </subcellularLocation>
</comment>
<feature type="transmembrane region" description="Helical" evidence="7">
    <location>
        <begin position="56"/>
        <end position="79"/>
    </location>
</feature>
<evidence type="ECO:0000256" key="6">
    <source>
        <dbReference type="ARBA" id="ARBA00023136"/>
    </source>
</evidence>
<evidence type="ECO:0000256" key="4">
    <source>
        <dbReference type="ARBA" id="ARBA00022692"/>
    </source>
</evidence>
<evidence type="ECO:0000256" key="5">
    <source>
        <dbReference type="ARBA" id="ARBA00022989"/>
    </source>
</evidence>
<evidence type="ECO:0000313" key="8">
    <source>
        <dbReference type="EMBL" id="NOD32633.1"/>
    </source>
</evidence>
<feature type="transmembrane region" description="Helical" evidence="7">
    <location>
        <begin position="91"/>
        <end position="111"/>
    </location>
</feature>
<evidence type="ECO:0000256" key="7">
    <source>
        <dbReference type="SAM" id="Phobius"/>
    </source>
</evidence>
<organism evidence="8 9">
    <name type="scientific">Ruegeria atlantica</name>
    <dbReference type="NCBI Taxonomy" id="81569"/>
    <lineage>
        <taxon>Bacteria</taxon>
        <taxon>Pseudomonadati</taxon>
        <taxon>Pseudomonadota</taxon>
        <taxon>Alphaproteobacteria</taxon>
        <taxon>Rhodobacterales</taxon>
        <taxon>Roseobacteraceae</taxon>
        <taxon>Ruegeria</taxon>
    </lineage>
</organism>
<comment type="similarity">
    <text evidence="2">Belongs to the polysaccharide synthase family.</text>
</comment>
<evidence type="ECO:0000256" key="1">
    <source>
        <dbReference type="ARBA" id="ARBA00004651"/>
    </source>
</evidence>
<keyword evidence="9" id="KW-1185">Reference proteome</keyword>
<evidence type="ECO:0000256" key="2">
    <source>
        <dbReference type="ARBA" id="ARBA00007430"/>
    </source>
</evidence>
<gene>
    <name evidence="8" type="ORF">GS617_20380</name>
</gene>
<dbReference type="InterPro" id="IPR050833">
    <property type="entry name" value="Poly_Biosynth_Transport"/>
</dbReference>
<dbReference type="Pfam" id="PF13440">
    <property type="entry name" value="Polysacc_synt_3"/>
    <property type="match status" value="1"/>
</dbReference>
<comment type="caution">
    <text evidence="8">The sequence shown here is derived from an EMBL/GenBank/DDBJ whole genome shotgun (WGS) entry which is preliminary data.</text>
</comment>
<keyword evidence="3" id="KW-1003">Cell membrane</keyword>
<sequence>MKPSPKSEPTGAAVPRGSPLVVGAAALFASGVFSQILGLLTLIVTARLLTPTDFGVIAYFVIAVALLEIAQRAISMTLIRQPEVTEAHLNTVFTMQLLLGTSAAGLIWISAPLMGFLGLPALTELIPALCLIAIVSSLKSTRFPLLERDLRFGFVAGEEAISRITYTLFAVCLAWLWRDFWAIVAANFLTQVARVIWSFSVAPMRPRLTLRCWHDCIDVSSWSLGAQITQFLTTNMPQIIIGATLGLADAGIFRIGFRLVSLFTSQVIGPLERVIYPGLASISRTQGNDREAFEQANAILLGIIIPVSVGMALVANHLIVVVAGYEWLAASQVIWVLAPLKAIETLQANVRSASYVQGDTKRLFLRNSILLVVTTILVLLGSNYGFVGAILGSGAASLFAIGLALVMAKDFGTGGLLTPILMAWRTFAAAIAMVTAVLIVSSAYGSGDAIGWAYDSAEDLPLLRIRFAVKVIVGVFTYIATHLLLWQLSGRPKGFESLTLELASKLRNRIVARVS</sequence>
<evidence type="ECO:0000313" key="9">
    <source>
        <dbReference type="Proteomes" id="UP000599383"/>
    </source>
</evidence>
<feature type="transmembrane region" description="Helical" evidence="7">
    <location>
        <begin position="20"/>
        <end position="44"/>
    </location>
</feature>
<keyword evidence="6 7" id="KW-0472">Membrane</keyword>
<feature type="transmembrane region" description="Helical" evidence="7">
    <location>
        <begin position="117"/>
        <end position="139"/>
    </location>
</feature>
<dbReference type="Proteomes" id="UP000599383">
    <property type="component" value="Unassembled WGS sequence"/>
</dbReference>
<feature type="transmembrane region" description="Helical" evidence="7">
    <location>
        <begin position="386"/>
        <end position="406"/>
    </location>
</feature>
<keyword evidence="4 7" id="KW-0812">Transmembrane</keyword>
<dbReference type="EMBL" id="WVQY01000012">
    <property type="protein sequence ID" value="NOD32633.1"/>
    <property type="molecule type" value="Genomic_DNA"/>
</dbReference>
<keyword evidence="5 7" id="KW-1133">Transmembrane helix</keyword>
<evidence type="ECO:0000256" key="3">
    <source>
        <dbReference type="ARBA" id="ARBA00022475"/>
    </source>
</evidence>